<dbReference type="Proteomes" id="UP000799766">
    <property type="component" value="Unassembled WGS sequence"/>
</dbReference>
<dbReference type="InterPro" id="IPR053000">
    <property type="entry name" value="WSS1-like_metalloprotease"/>
</dbReference>
<dbReference type="Pfam" id="PF08325">
    <property type="entry name" value="WLM"/>
    <property type="match status" value="1"/>
</dbReference>
<dbReference type="PANTHER" id="PTHR46622">
    <property type="entry name" value="DNA-DEPENDENT METALLOPROTEASE WSS1"/>
    <property type="match status" value="1"/>
</dbReference>
<feature type="compositionally biased region" description="Basic and acidic residues" evidence="1">
    <location>
        <begin position="263"/>
        <end position="276"/>
    </location>
</feature>
<dbReference type="InterPro" id="IPR013536">
    <property type="entry name" value="WLM_dom"/>
</dbReference>
<dbReference type="GO" id="GO:0008237">
    <property type="term" value="F:metallopeptidase activity"/>
    <property type="evidence" value="ECO:0007669"/>
    <property type="project" value="TreeGrafter"/>
</dbReference>
<evidence type="ECO:0000313" key="4">
    <source>
        <dbReference type="Proteomes" id="UP000799766"/>
    </source>
</evidence>
<feature type="region of interest" description="Disordered" evidence="1">
    <location>
        <begin position="158"/>
        <end position="209"/>
    </location>
</feature>
<feature type="compositionally biased region" description="Basic residues" evidence="1">
    <location>
        <begin position="182"/>
        <end position="191"/>
    </location>
</feature>
<dbReference type="Gene3D" id="3.30.2010.10">
    <property type="entry name" value="Metalloproteases ('zincins'), catalytic domain"/>
    <property type="match status" value="1"/>
</dbReference>
<dbReference type="CDD" id="cd07344">
    <property type="entry name" value="M48_yhfN_like"/>
    <property type="match status" value="1"/>
</dbReference>
<sequence length="478" mass="52597">MPLGFERLNERVQRPNALLNFIKPLDDERATSPARAVLERVAAVMYPIMKRHHIAVMALEEFPPNLEFAGRNFNAGEVIQLVLRAPGGGGGGGGGGWLSERHVQMVMIHELAHCKEMNHSRAFWKVRDQFAAELRELWAKGYTGEGMWGRGRVAGTGEMSARQGETDWMPKDLCGGTYRSSGGRRGKKRKRQDQGGNKAKLTYAERQQRRIRRKFGEGGMLLGAEEDMKAKLEGGKRVKGKPKVASSSRGRELRAAAALARFEQTKSESKGSRSSDEDTDAESEYEDGTKGYEDESEAAVDFDGSRMHDEEGQNLIKVCEGEDDGDDVRREMYEIRGIDGRRIKSEEEDDTRFQKPKIKPEKVPRLRTTEKKKPSKPPQPNITFDKSSEKPLSGSSLQSAPATGNVGAARSSKSKQPTCPICSLANEQGALTCAACAHVLDTNSMKNCWKCKSLACQRGAYINAGDCGICGVCGAPKP</sequence>
<name>A0A6A6P6S0_9PEZI</name>
<feature type="region of interest" description="Disordered" evidence="1">
    <location>
        <begin position="345"/>
        <end position="416"/>
    </location>
</feature>
<feature type="compositionally biased region" description="Basic and acidic residues" evidence="1">
    <location>
        <begin position="358"/>
        <end position="372"/>
    </location>
</feature>
<organism evidence="3 4">
    <name type="scientific">Lineolata rhizophorae</name>
    <dbReference type="NCBI Taxonomy" id="578093"/>
    <lineage>
        <taxon>Eukaryota</taxon>
        <taxon>Fungi</taxon>
        <taxon>Dikarya</taxon>
        <taxon>Ascomycota</taxon>
        <taxon>Pezizomycotina</taxon>
        <taxon>Dothideomycetes</taxon>
        <taxon>Dothideomycetes incertae sedis</taxon>
        <taxon>Lineolatales</taxon>
        <taxon>Lineolataceae</taxon>
        <taxon>Lineolata</taxon>
    </lineage>
</organism>
<proteinExistence type="predicted"/>
<dbReference type="PROSITE" id="PS51397">
    <property type="entry name" value="WLM"/>
    <property type="match status" value="1"/>
</dbReference>
<keyword evidence="4" id="KW-1185">Reference proteome</keyword>
<feature type="region of interest" description="Disordered" evidence="1">
    <location>
        <begin position="260"/>
        <end position="323"/>
    </location>
</feature>
<dbReference type="OrthoDB" id="447842at2759"/>
<dbReference type="GO" id="GO:0005634">
    <property type="term" value="C:nucleus"/>
    <property type="evidence" value="ECO:0007669"/>
    <property type="project" value="TreeGrafter"/>
</dbReference>
<feature type="compositionally biased region" description="Polar residues" evidence="1">
    <location>
        <begin position="393"/>
        <end position="402"/>
    </location>
</feature>
<dbReference type="AlphaFoldDB" id="A0A6A6P6S0"/>
<accession>A0A6A6P6S0</accession>
<evidence type="ECO:0000256" key="1">
    <source>
        <dbReference type="SAM" id="MobiDB-lite"/>
    </source>
</evidence>
<evidence type="ECO:0000313" key="3">
    <source>
        <dbReference type="EMBL" id="KAF2459544.1"/>
    </source>
</evidence>
<dbReference type="PANTHER" id="PTHR46622:SF1">
    <property type="entry name" value="DNA-DEPENDENT METALLOPROTEASE WSS1"/>
    <property type="match status" value="1"/>
</dbReference>
<feature type="compositionally biased region" description="Acidic residues" evidence="1">
    <location>
        <begin position="277"/>
        <end position="286"/>
    </location>
</feature>
<feature type="domain" description="WLM" evidence="2">
    <location>
        <begin position="10"/>
        <end position="263"/>
    </location>
</feature>
<evidence type="ECO:0000259" key="2">
    <source>
        <dbReference type="PROSITE" id="PS51397"/>
    </source>
</evidence>
<dbReference type="GO" id="GO:0006281">
    <property type="term" value="P:DNA repair"/>
    <property type="evidence" value="ECO:0007669"/>
    <property type="project" value="TreeGrafter"/>
</dbReference>
<reference evidence="3" key="1">
    <citation type="journal article" date="2020" name="Stud. Mycol.">
        <title>101 Dothideomycetes genomes: a test case for predicting lifestyles and emergence of pathogens.</title>
        <authorList>
            <person name="Haridas S."/>
            <person name="Albert R."/>
            <person name="Binder M."/>
            <person name="Bloem J."/>
            <person name="Labutti K."/>
            <person name="Salamov A."/>
            <person name="Andreopoulos B."/>
            <person name="Baker S."/>
            <person name="Barry K."/>
            <person name="Bills G."/>
            <person name="Bluhm B."/>
            <person name="Cannon C."/>
            <person name="Castanera R."/>
            <person name="Culley D."/>
            <person name="Daum C."/>
            <person name="Ezra D."/>
            <person name="Gonzalez J."/>
            <person name="Henrissat B."/>
            <person name="Kuo A."/>
            <person name="Liang C."/>
            <person name="Lipzen A."/>
            <person name="Lutzoni F."/>
            <person name="Magnuson J."/>
            <person name="Mondo S."/>
            <person name="Nolan M."/>
            <person name="Ohm R."/>
            <person name="Pangilinan J."/>
            <person name="Park H.-J."/>
            <person name="Ramirez L."/>
            <person name="Alfaro M."/>
            <person name="Sun H."/>
            <person name="Tritt A."/>
            <person name="Yoshinaga Y."/>
            <person name="Zwiers L.-H."/>
            <person name="Turgeon B."/>
            <person name="Goodwin S."/>
            <person name="Spatafora J."/>
            <person name="Crous P."/>
            <person name="Grigoriev I."/>
        </authorList>
    </citation>
    <scope>NUCLEOTIDE SEQUENCE</scope>
    <source>
        <strain evidence="3">ATCC 16933</strain>
    </source>
</reference>
<protein>
    <submittedName>
        <fullName evidence="3">WLM domain-containing protein</fullName>
    </submittedName>
</protein>
<dbReference type="EMBL" id="MU001675">
    <property type="protein sequence ID" value="KAF2459544.1"/>
    <property type="molecule type" value="Genomic_DNA"/>
</dbReference>
<feature type="region of interest" description="Disordered" evidence="1">
    <location>
        <begin position="233"/>
        <end position="252"/>
    </location>
</feature>
<gene>
    <name evidence="3" type="ORF">BDY21DRAFT_384711</name>
</gene>